<feature type="region of interest" description="Disordered" evidence="1">
    <location>
        <begin position="137"/>
        <end position="173"/>
    </location>
</feature>
<name>A0A2I0JZ87_PUNGR</name>
<sequence length="173" mass="18660">MAGTRLKGILKLGADLKRVENSPGTKLKQLEKFPGVVGKFWKTQELIGRRLGCCWRAGPLLDWAAIGLLDTGQTGVRPFWPFTRVACATREKEKWKPIRLEQNDGTEGRRRGLGGLGGVTRSLVTLGARKAVAGVEGRPIVESGNGASWKTGRSEEGQDSAGESAVGSEFREA</sequence>
<evidence type="ECO:0000313" key="3">
    <source>
        <dbReference type="Proteomes" id="UP000233551"/>
    </source>
</evidence>
<gene>
    <name evidence="2" type="ORF">CRG98_017959</name>
</gene>
<reference evidence="2 3" key="1">
    <citation type="submission" date="2017-11" db="EMBL/GenBank/DDBJ databases">
        <title>De-novo sequencing of pomegranate (Punica granatum L.) genome.</title>
        <authorList>
            <person name="Akparov Z."/>
            <person name="Amiraslanov A."/>
            <person name="Hajiyeva S."/>
            <person name="Abbasov M."/>
            <person name="Kaur K."/>
            <person name="Hamwieh A."/>
            <person name="Solovyev V."/>
            <person name="Salamov A."/>
            <person name="Braich B."/>
            <person name="Kosarev P."/>
            <person name="Mahmoud A."/>
            <person name="Hajiyev E."/>
            <person name="Babayeva S."/>
            <person name="Izzatullayeva V."/>
            <person name="Mammadov A."/>
            <person name="Mammadov A."/>
            <person name="Sharifova S."/>
            <person name="Ojaghi J."/>
            <person name="Eynullazada K."/>
            <person name="Bayramov B."/>
            <person name="Abdulazimova A."/>
            <person name="Shahmuradov I."/>
        </authorList>
    </citation>
    <scope>NUCLEOTIDE SEQUENCE [LARGE SCALE GENOMIC DNA]</scope>
    <source>
        <strain evidence="3">cv. AG2017</strain>
        <tissue evidence="2">Leaf</tissue>
    </source>
</reference>
<dbReference type="AlphaFoldDB" id="A0A2I0JZ87"/>
<protein>
    <submittedName>
        <fullName evidence="2">Uncharacterized protein</fullName>
    </submittedName>
</protein>
<accession>A0A2I0JZ87</accession>
<comment type="caution">
    <text evidence="2">The sequence shown here is derived from an EMBL/GenBank/DDBJ whole genome shotgun (WGS) entry which is preliminary data.</text>
</comment>
<dbReference type="EMBL" id="PGOL01001021">
    <property type="protein sequence ID" value="PKI61647.1"/>
    <property type="molecule type" value="Genomic_DNA"/>
</dbReference>
<proteinExistence type="predicted"/>
<evidence type="ECO:0000313" key="2">
    <source>
        <dbReference type="EMBL" id="PKI61647.1"/>
    </source>
</evidence>
<keyword evidence="3" id="KW-1185">Reference proteome</keyword>
<organism evidence="2 3">
    <name type="scientific">Punica granatum</name>
    <name type="common">Pomegranate</name>
    <dbReference type="NCBI Taxonomy" id="22663"/>
    <lineage>
        <taxon>Eukaryota</taxon>
        <taxon>Viridiplantae</taxon>
        <taxon>Streptophyta</taxon>
        <taxon>Embryophyta</taxon>
        <taxon>Tracheophyta</taxon>
        <taxon>Spermatophyta</taxon>
        <taxon>Magnoliopsida</taxon>
        <taxon>eudicotyledons</taxon>
        <taxon>Gunneridae</taxon>
        <taxon>Pentapetalae</taxon>
        <taxon>rosids</taxon>
        <taxon>malvids</taxon>
        <taxon>Myrtales</taxon>
        <taxon>Lythraceae</taxon>
        <taxon>Punica</taxon>
    </lineage>
</organism>
<evidence type="ECO:0000256" key="1">
    <source>
        <dbReference type="SAM" id="MobiDB-lite"/>
    </source>
</evidence>
<dbReference type="Proteomes" id="UP000233551">
    <property type="component" value="Unassembled WGS sequence"/>
</dbReference>